<feature type="region of interest" description="Disordered" evidence="1">
    <location>
        <begin position="556"/>
        <end position="589"/>
    </location>
</feature>
<evidence type="ECO:0008006" key="7">
    <source>
        <dbReference type="Google" id="ProtNLM"/>
    </source>
</evidence>
<feature type="domain" description="DUF7029" evidence="3">
    <location>
        <begin position="90"/>
        <end position="188"/>
    </location>
</feature>
<evidence type="ECO:0000313" key="5">
    <source>
        <dbReference type="EMBL" id="OJD14161.1"/>
    </source>
</evidence>
<dbReference type="Proteomes" id="UP000182235">
    <property type="component" value="Unassembled WGS sequence"/>
</dbReference>
<comment type="caution">
    <text evidence="5">The sequence shown here is derived from an EMBL/GenBank/DDBJ whole genome shotgun (WGS) entry which is preliminary data.</text>
</comment>
<dbReference type="AlphaFoldDB" id="A0A1J9PCD1"/>
<dbReference type="InterPro" id="IPR054293">
    <property type="entry name" value="DUF7029"/>
</dbReference>
<feature type="chain" id="PRO_5012091668" description="GPI anchored protein" evidence="2">
    <location>
        <begin position="27"/>
        <end position="619"/>
    </location>
</feature>
<dbReference type="Pfam" id="PF23865">
    <property type="entry name" value="DUF7223"/>
    <property type="match status" value="1"/>
</dbReference>
<accession>A0A1J9PCD1</accession>
<protein>
    <recommendedName>
        <fullName evidence="7">GPI anchored protein</fullName>
    </recommendedName>
</protein>
<organism evidence="5 6">
    <name type="scientific">Emergomyces pasteurianus Ep9510</name>
    <dbReference type="NCBI Taxonomy" id="1447872"/>
    <lineage>
        <taxon>Eukaryota</taxon>
        <taxon>Fungi</taxon>
        <taxon>Dikarya</taxon>
        <taxon>Ascomycota</taxon>
        <taxon>Pezizomycotina</taxon>
        <taxon>Eurotiomycetes</taxon>
        <taxon>Eurotiomycetidae</taxon>
        <taxon>Onygenales</taxon>
        <taxon>Ajellomycetaceae</taxon>
        <taxon>Emergomyces</taxon>
    </lineage>
</organism>
<proteinExistence type="predicted"/>
<evidence type="ECO:0000256" key="1">
    <source>
        <dbReference type="SAM" id="MobiDB-lite"/>
    </source>
</evidence>
<evidence type="ECO:0000259" key="4">
    <source>
        <dbReference type="Pfam" id="PF23865"/>
    </source>
</evidence>
<evidence type="ECO:0000256" key="2">
    <source>
        <dbReference type="SAM" id="SignalP"/>
    </source>
</evidence>
<name>A0A1J9PCD1_9EURO</name>
<keyword evidence="6" id="KW-1185">Reference proteome</keyword>
<gene>
    <name evidence="5" type="ORF">AJ78_05467</name>
</gene>
<feature type="domain" description="DUF7223" evidence="4">
    <location>
        <begin position="313"/>
        <end position="468"/>
    </location>
</feature>
<dbReference type="InterPro" id="IPR055647">
    <property type="entry name" value="DUF7223"/>
</dbReference>
<feature type="region of interest" description="Disordered" evidence="1">
    <location>
        <begin position="207"/>
        <end position="238"/>
    </location>
</feature>
<reference evidence="5 6" key="1">
    <citation type="submission" date="2015-07" db="EMBL/GenBank/DDBJ databases">
        <title>Emmonsia species relationships and genome sequence.</title>
        <authorList>
            <consortium name="The Broad Institute Genomics Platform"/>
            <person name="Cuomo C.A."/>
            <person name="Munoz J.F."/>
            <person name="Imamovic A."/>
            <person name="Priest M.E."/>
            <person name="Young S."/>
            <person name="Clay O.K."/>
            <person name="McEwen J.G."/>
        </authorList>
    </citation>
    <scope>NUCLEOTIDE SEQUENCE [LARGE SCALE GENOMIC DNA]</scope>
    <source>
        <strain evidence="5 6">UAMH 9510</strain>
    </source>
</reference>
<sequence>MGFSFKPFVLFWHLLILAGHVHGSLARGFPSSALSRARVLSAATVRSNLEARDLSATLLRKETSFDFLEGRSINAPLTPDGSVFTASVVVRSQKPILTLEDIERDLLDISCSETEIELHFASIDALDRVAKEVEHLTDFVVVSSHFNCNEADQRAPHIITKVTVKRNRSMIILSKVSSDWKDAFSMMEVSFARKPATQVLERRNVNLKKRQVDQPTPTEHSKPARIYPSVPASATNAPATAQGDIQVKVIDQVIMPPPIPGSSLFIPEGVTLSCTNCTVGGNVELSQGTFRLEDPDDPLELAQNVIQYFQHGQVQVDVENLFAHIELSTKLDLAVNALQFSVPLPDVPITPFMIPGIVAFGPIFVPNIEMSLTLKQPIQFDFGFNLSVPNDATFTIDIGNLTNSTTTGFDRTKFSALPYQAQTSTGLEFNLSFRPEILVGVSSLIGVTTGGVGAFFNIPSITVKVDQLDNVDGKCNPLPTSSALPGEGDKKNRIPTFEVLVGNFTNIVPTVELNVGVVAELSMNIGARPNKLETEYTIASKEFTLPTACLAFNPEKKSFASPTPPPPPSGSGGLGDGAGAARPKDGTAGARRAIGDGTELCMILWGSAFAMALAVVGIL</sequence>
<feature type="signal peptide" evidence="2">
    <location>
        <begin position="1"/>
        <end position="26"/>
    </location>
</feature>
<evidence type="ECO:0000259" key="3">
    <source>
        <dbReference type="Pfam" id="PF22974"/>
    </source>
</evidence>
<dbReference type="EMBL" id="LGRN01000239">
    <property type="protein sequence ID" value="OJD14161.1"/>
    <property type="molecule type" value="Genomic_DNA"/>
</dbReference>
<dbReference type="VEuPathDB" id="FungiDB:AJ78_05467"/>
<evidence type="ECO:0000313" key="6">
    <source>
        <dbReference type="Proteomes" id="UP000182235"/>
    </source>
</evidence>
<keyword evidence="2" id="KW-0732">Signal</keyword>
<dbReference type="OrthoDB" id="5382170at2759"/>
<dbReference type="Pfam" id="PF22974">
    <property type="entry name" value="DUF7029"/>
    <property type="match status" value="1"/>
</dbReference>